<dbReference type="Proteomes" id="UP001596028">
    <property type="component" value="Unassembled WGS sequence"/>
</dbReference>
<feature type="transmembrane region" description="Helical" evidence="1">
    <location>
        <begin position="6"/>
        <end position="22"/>
    </location>
</feature>
<dbReference type="EMBL" id="JBHSEP010000003">
    <property type="protein sequence ID" value="MFC4597835.1"/>
    <property type="molecule type" value="Genomic_DNA"/>
</dbReference>
<proteinExistence type="predicted"/>
<evidence type="ECO:0000313" key="2">
    <source>
        <dbReference type="EMBL" id="MFC4597835.1"/>
    </source>
</evidence>
<gene>
    <name evidence="2" type="ORF">ACFO3S_06245</name>
</gene>
<name>A0ABV9F9V5_9BACL</name>
<sequence>MHGPVYVIVWIVFVALPILAGFRRRWWPLGIYATGCLIMLQAQLRHTGEWDDLGDFATMLVIVFPLYLIGSIVWGIQAAYDRFRPKKNIDRP</sequence>
<keyword evidence="3" id="KW-1185">Reference proteome</keyword>
<keyword evidence="1" id="KW-0472">Membrane</keyword>
<protein>
    <submittedName>
        <fullName evidence="2">Uncharacterized protein</fullName>
    </submittedName>
</protein>
<feature type="transmembrane region" description="Helical" evidence="1">
    <location>
        <begin position="29"/>
        <end position="44"/>
    </location>
</feature>
<keyword evidence="1" id="KW-0812">Transmembrane</keyword>
<dbReference type="RefSeq" id="WP_378093451.1">
    <property type="nucleotide sequence ID" value="NZ_JBHSEP010000003.1"/>
</dbReference>
<evidence type="ECO:0000256" key="1">
    <source>
        <dbReference type="SAM" id="Phobius"/>
    </source>
</evidence>
<accession>A0ABV9F9V5</accession>
<comment type="caution">
    <text evidence="2">The sequence shown here is derived from an EMBL/GenBank/DDBJ whole genome shotgun (WGS) entry which is preliminary data.</text>
</comment>
<organism evidence="2 3">
    <name type="scientific">Cohnella hongkongensis</name>
    <dbReference type="NCBI Taxonomy" id="178337"/>
    <lineage>
        <taxon>Bacteria</taxon>
        <taxon>Bacillati</taxon>
        <taxon>Bacillota</taxon>
        <taxon>Bacilli</taxon>
        <taxon>Bacillales</taxon>
        <taxon>Paenibacillaceae</taxon>
        <taxon>Cohnella</taxon>
    </lineage>
</organism>
<reference evidence="3" key="1">
    <citation type="journal article" date="2019" name="Int. J. Syst. Evol. Microbiol.">
        <title>The Global Catalogue of Microorganisms (GCM) 10K type strain sequencing project: providing services to taxonomists for standard genome sequencing and annotation.</title>
        <authorList>
            <consortium name="The Broad Institute Genomics Platform"/>
            <consortium name="The Broad Institute Genome Sequencing Center for Infectious Disease"/>
            <person name="Wu L."/>
            <person name="Ma J."/>
        </authorList>
    </citation>
    <scope>NUCLEOTIDE SEQUENCE [LARGE SCALE GENOMIC DNA]</scope>
    <source>
        <strain evidence="3">CCUG 49571</strain>
    </source>
</reference>
<keyword evidence="1" id="KW-1133">Transmembrane helix</keyword>
<evidence type="ECO:0000313" key="3">
    <source>
        <dbReference type="Proteomes" id="UP001596028"/>
    </source>
</evidence>
<feature type="transmembrane region" description="Helical" evidence="1">
    <location>
        <begin position="56"/>
        <end position="76"/>
    </location>
</feature>